<name>A0ABW3J9V6_9HYPH</name>
<comment type="caution">
    <text evidence="1">The sequence shown here is derived from an EMBL/GenBank/DDBJ whole genome shotgun (WGS) entry which is preliminary data.</text>
</comment>
<gene>
    <name evidence="1" type="ORF">ACFQ2F_05450</name>
</gene>
<reference evidence="2" key="1">
    <citation type="journal article" date="2019" name="Int. J. Syst. Evol. Microbiol.">
        <title>The Global Catalogue of Microorganisms (GCM) 10K type strain sequencing project: providing services to taxonomists for standard genome sequencing and annotation.</title>
        <authorList>
            <consortium name="The Broad Institute Genomics Platform"/>
            <consortium name="The Broad Institute Genome Sequencing Center for Infectious Disease"/>
            <person name="Wu L."/>
            <person name="Ma J."/>
        </authorList>
    </citation>
    <scope>NUCLEOTIDE SEQUENCE [LARGE SCALE GENOMIC DNA]</scope>
    <source>
        <strain evidence="2">CCUG 61697</strain>
    </source>
</reference>
<proteinExistence type="predicted"/>
<dbReference type="Proteomes" id="UP001597102">
    <property type="component" value="Unassembled WGS sequence"/>
</dbReference>
<dbReference type="EMBL" id="JBHTJO010000001">
    <property type="protein sequence ID" value="MFD0986538.1"/>
    <property type="molecule type" value="Genomic_DNA"/>
</dbReference>
<protein>
    <submittedName>
        <fullName evidence="1">Uncharacterized protein</fullName>
    </submittedName>
</protein>
<evidence type="ECO:0000313" key="1">
    <source>
        <dbReference type="EMBL" id="MFD0986538.1"/>
    </source>
</evidence>
<accession>A0ABW3J9V6</accession>
<evidence type="ECO:0000313" key="2">
    <source>
        <dbReference type="Proteomes" id="UP001597102"/>
    </source>
</evidence>
<sequence length="127" mass="13931">MKLASNNDNDEQLQYYRLPGEVSLSEAALEYAREFAEALSATGPSSKWLVSIDWGIARSTQYPDGTVEDHGPGLNLGGDRRERYPAAALHDGSGFQFAVAIPNEVLDASEKRLIDYDPSVFGNLIVR</sequence>
<dbReference type="RefSeq" id="WP_379086858.1">
    <property type="nucleotide sequence ID" value="NZ_JBHTJO010000001.1"/>
</dbReference>
<organism evidence="1 2">
    <name type="scientific">Methyloligella solikamskensis</name>
    <dbReference type="NCBI Taxonomy" id="1177756"/>
    <lineage>
        <taxon>Bacteria</taxon>
        <taxon>Pseudomonadati</taxon>
        <taxon>Pseudomonadota</taxon>
        <taxon>Alphaproteobacteria</taxon>
        <taxon>Hyphomicrobiales</taxon>
        <taxon>Hyphomicrobiaceae</taxon>
        <taxon>Methyloligella</taxon>
    </lineage>
</organism>
<keyword evidence="2" id="KW-1185">Reference proteome</keyword>